<dbReference type="RefSeq" id="WP_338250524.1">
    <property type="nucleotide sequence ID" value="NZ_AP028907.1"/>
</dbReference>
<sequence>MVESAVGAVVSQLSKKILEKLEKGKKLSVEDILLLYLDLQYKELKELHSKLD</sequence>
<dbReference type="EMBL" id="AP028907">
    <property type="protein sequence ID" value="BES82829.1"/>
    <property type="molecule type" value="Genomic_DNA"/>
</dbReference>
<evidence type="ECO:0000313" key="1">
    <source>
        <dbReference type="EMBL" id="BES82829.1"/>
    </source>
</evidence>
<dbReference type="Proteomes" id="UP001341135">
    <property type="component" value="Chromosome"/>
</dbReference>
<proteinExistence type="predicted"/>
<accession>A0ABN6ZT86</accession>
<name>A0ABN6ZT86_9CREN</name>
<dbReference type="GeneID" id="89290401"/>
<protein>
    <submittedName>
        <fullName evidence="1">Uncharacterized protein</fullName>
    </submittedName>
</protein>
<evidence type="ECO:0000313" key="2">
    <source>
        <dbReference type="Proteomes" id="UP001341135"/>
    </source>
</evidence>
<reference evidence="1 2" key="1">
    <citation type="submission" date="2023-09" db="EMBL/GenBank/DDBJ databases">
        <title>Pyrofollis japonicus gen. nov. sp. nov., a novel member of the family Pyrodictiaceae isolated from the Iheya North hydrothermal field.</title>
        <authorList>
            <person name="Miyazaki U."/>
            <person name="Sanari M."/>
            <person name="Tame A."/>
            <person name="Kitajima M."/>
            <person name="Okamoto A."/>
            <person name="Sawayama S."/>
            <person name="Miyazaki J."/>
            <person name="Takai K."/>
            <person name="Nakagawa S."/>
        </authorList>
    </citation>
    <scope>NUCLEOTIDE SEQUENCE [LARGE SCALE GENOMIC DNA]</scope>
    <source>
        <strain evidence="1 2">AV2</strain>
    </source>
</reference>
<gene>
    <name evidence="1" type="ORF">PABY_23960</name>
</gene>
<keyword evidence="2" id="KW-1185">Reference proteome</keyword>
<organism evidence="1 2">
    <name type="scientific">Pyrodictium abyssi</name>
    <dbReference type="NCBI Taxonomy" id="54256"/>
    <lineage>
        <taxon>Archaea</taxon>
        <taxon>Thermoproteota</taxon>
        <taxon>Thermoprotei</taxon>
        <taxon>Desulfurococcales</taxon>
        <taxon>Pyrodictiaceae</taxon>
        <taxon>Pyrodictium</taxon>
    </lineage>
</organism>